<protein>
    <recommendedName>
        <fullName evidence="2">C-type lectin domain-containing protein</fullName>
    </recommendedName>
</protein>
<evidence type="ECO:0000313" key="4">
    <source>
        <dbReference type="Proteomes" id="UP000288216"/>
    </source>
</evidence>
<dbReference type="OrthoDB" id="441660at2759"/>
<proteinExistence type="predicted"/>
<evidence type="ECO:0000313" key="3">
    <source>
        <dbReference type="EMBL" id="GCB64463.1"/>
    </source>
</evidence>
<sequence>MNSILKTLLLVGGLLYNDIQALRRIDVHTIQLSQDLCSMKCLSGWAYYNLTCLRVINTIMFWIEAELYCQSLVPGGHLVSIHSKQNNNFVLNLLQKENITHYRVWLGSSDLYQDGVRFWTDGSKWDYYIWLAGRPYLGAFCNAMVIHEDPGSWSDEYCAWYQYPFICMYPTEYD</sequence>
<dbReference type="SMART" id="SM00034">
    <property type="entry name" value="CLECT"/>
    <property type="match status" value="1"/>
</dbReference>
<dbReference type="PANTHER" id="PTHR22803">
    <property type="entry name" value="MANNOSE, PHOSPHOLIPASE, LECTIN RECEPTOR RELATED"/>
    <property type="match status" value="1"/>
</dbReference>
<name>A0A401NU88_SCYTO</name>
<dbReference type="Pfam" id="PF00059">
    <property type="entry name" value="Lectin_C"/>
    <property type="match status" value="1"/>
</dbReference>
<dbReference type="STRING" id="75743.A0A401NU88"/>
<dbReference type="InterPro" id="IPR016187">
    <property type="entry name" value="CTDL_fold"/>
</dbReference>
<evidence type="ECO:0000256" key="1">
    <source>
        <dbReference type="SAM" id="SignalP"/>
    </source>
</evidence>
<dbReference type="PROSITE" id="PS50041">
    <property type="entry name" value="C_TYPE_LECTIN_2"/>
    <property type="match status" value="1"/>
</dbReference>
<dbReference type="EMBL" id="BFAA01000052">
    <property type="protein sequence ID" value="GCB64463.1"/>
    <property type="molecule type" value="Genomic_DNA"/>
</dbReference>
<dbReference type="SUPFAM" id="SSF56436">
    <property type="entry name" value="C-type lectin-like"/>
    <property type="match status" value="1"/>
</dbReference>
<feature type="domain" description="C-type lectin" evidence="2">
    <location>
        <begin position="48"/>
        <end position="158"/>
    </location>
</feature>
<feature type="signal peptide" evidence="1">
    <location>
        <begin position="1"/>
        <end position="21"/>
    </location>
</feature>
<keyword evidence="4" id="KW-1185">Reference proteome</keyword>
<evidence type="ECO:0000259" key="2">
    <source>
        <dbReference type="PROSITE" id="PS50041"/>
    </source>
</evidence>
<dbReference type="AlphaFoldDB" id="A0A401NU88"/>
<gene>
    <name evidence="3" type="ORF">scyTo_0000279</name>
</gene>
<keyword evidence="1" id="KW-0732">Signal</keyword>
<organism evidence="3 4">
    <name type="scientific">Scyliorhinus torazame</name>
    <name type="common">Cloudy catshark</name>
    <name type="synonym">Catulus torazame</name>
    <dbReference type="NCBI Taxonomy" id="75743"/>
    <lineage>
        <taxon>Eukaryota</taxon>
        <taxon>Metazoa</taxon>
        <taxon>Chordata</taxon>
        <taxon>Craniata</taxon>
        <taxon>Vertebrata</taxon>
        <taxon>Chondrichthyes</taxon>
        <taxon>Elasmobranchii</taxon>
        <taxon>Galeomorphii</taxon>
        <taxon>Galeoidea</taxon>
        <taxon>Carcharhiniformes</taxon>
        <taxon>Scyliorhinidae</taxon>
        <taxon>Scyliorhinus</taxon>
    </lineage>
</organism>
<dbReference type="Gene3D" id="3.10.100.10">
    <property type="entry name" value="Mannose-Binding Protein A, subunit A"/>
    <property type="match status" value="1"/>
</dbReference>
<dbReference type="InterPro" id="IPR016186">
    <property type="entry name" value="C-type_lectin-like/link_sf"/>
</dbReference>
<reference evidence="3 4" key="1">
    <citation type="journal article" date="2018" name="Nat. Ecol. Evol.">
        <title>Shark genomes provide insights into elasmobranch evolution and the origin of vertebrates.</title>
        <authorList>
            <person name="Hara Y"/>
            <person name="Yamaguchi K"/>
            <person name="Onimaru K"/>
            <person name="Kadota M"/>
            <person name="Koyanagi M"/>
            <person name="Keeley SD"/>
            <person name="Tatsumi K"/>
            <person name="Tanaka K"/>
            <person name="Motone F"/>
            <person name="Kageyama Y"/>
            <person name="Nozu R"/>
            <person name="Adachi N"/>
            <person name="Nishimura O"/>
            <person name="Nakagawa R"/>
            <person name="Tanegashima C"/>
            <person name="Kiyatake I"/>
            <person name="Matsumoto R"/>
            <person name="Murakumo K"/>
            <person name="Nishida K"/>
            <person name="Terakita A"/>
            <person name="Kuratani S"/>
            <person name="Sato K"/>
            <person name="Hyodo S Kuraku.S."/>
        </authorList>
    </citation>
    <scope>NUCLEOTIDE SEQUENCE [LARGE SCALE GENOMIC DNA]</scope>
</reference>
<feature type="chain" id="PRO_5019505912" description="C-type lectin domain-containing protein" evidence="1">
    <location>
        <begin position="22"/>
        <end position="174"/>
    </location>
</feature>
<dbReference type="InterPro" id="IPR001304">
    <property type="entry name" value="C-type_lectin-like"/>
</dbReference>
<comment type="caution">
    <text evidence="3">The sequence shown here is derived from an EMBL/GenBank/DDBJ whole genome shotgun (WGS) entry which is preliminary data.</text>
</comment>
<dbReference type="Proteomes" id="UP000288216">
    <property type="component" value="Unassembled WGS sequence"/>
</dbReference>
<dbReference type="InterPro" id="IPR050111">
    <property type="entry name" value="C-type_lectin/snaclec_domain"/>
</dbReference>
<dbReference type="OMA" id="NTIMFWI"/>
<accession>A0A401NU88</accession>